<keyword evidence="3" id="KW-1185">Reference proteome</keyword>
<organism evidence="2 3">
    <name type="scientific">Acorus calamus</name>
    <name type="common">Sweet flag</name>
    <dbReference type="NCBI Taxonomy" id="4465"/>
    <lineage>
        <taxon>Eukaryota</taxon>
        <taxon>Viridiplantae</taxon>
        <taxon>Streptophyta</taxon>
        <taxon>Embryophyta</taxon>
        <taxon>Tracheophyta</taxon>
        <taxon>Spermatophyta</taxon>
        <taxon>Magnoliopsida</taxon>
        <taxon>Liliopsida</taxon>
        <taxon>Acoraceae</taxon>
        <taxon>Acorus</taxon>
    </lineage>
</organism>
<keyword evidence="1" id="KW-1133">Transmembrane helix</keyword>
<accession>A0AAV9FAA4</accession>
<dbReference type="Pfam" id="PF03140">
    <property type="entry name" value="DUF247"/>
    <property type="match status" value="1"/>
</dbReference>
<dbReference type="PANTHER" id="PTHR31549:SF23">
    <property type="entry name" value="OS03G0591600 PROTEIN"/>
    <property type="match status" value="1"/>
</dbReference>
<reference evidence="2" key="1">
    <citation type="journal article" date="2023" name="Nat. Commun.">
        <title>Diploid and tetraploid genomes of Acorus and the evolution of monocots.</title>
        <authorList>
            <person name="Ma L."/>
            <person name="Liu K.W."/>
            <person name="Li Z."/>
            <person name="Hsiao Y.Y."/>
            <person name="Qi Y."/>
            <person name="Fu T."/>
            <person name="Tang G.D."/>
            <person name="Zhang D."/>
            <person name="Sun W.H."/>
            <person name="Liu D.K."/>
            <person name="Li Y."/>
            <person name="Chen G.Z."/>
            <person name="Liu X.D."/>
            <person name="Liao X.Y."/>
            <person name="Jiang Y.T."/>
            <person name="Yu X."/>
            <person name="Hao Y."/>
            <person name="Huang J."/>
            <person name="Zhao X.W."/>
            <person name="Ke S."/>
            <person name="Chen Y.Y."/>
            <person name="Wu W.L."/>
            <person name="Hsu J.L."/>
            <person name="Lin Y.F."/>
            <person name="Huang M.D."/>
            <person name="Li C.Y."/>
            <person name="Huang L."/>
            <person name="Wang Z.W."/>
            <person name="Zhao X."/>
            <person name="Zhong W.Y."/>
            <person name="Peng D.H."/>
            <person name="Ahmad S."/>
            <person name="Lan S."/>
            <person name="Zhang J.S."/>
            <person name="Tsai W.C."/>
            <person name="Van de Peer Y."/>
            <person name="Liu Z.J."/>
        </authorList>
    </citation>
    <scope>NUCLEOTIDE SEQUENCE</scope>
    <source>
        <strain evidence="2">CP</strain>
    </source>
</reference>
<keyword evidence="1" id="KW-0812">Transmembrane</keyword>
<feature type="transmembrane region" description="Helical" evidence="1">
    <location>
        <begin position="524"/>
        <end position="546"/>
    </location>
</feature>
<dbReference type="Proteomes" id="UP001180020">
    <property type="component" value="Unassembled WGS sequence"/>
</dbReference>
<sequence>MSTPTTTNPVFDEHRWVIHIRRILAEDDSDSESGNPVSIFNVPKSLLISKPDCYVPQLVSLGPYHHCRPDLCEMERYKLSSAKRTQKHLPSSTKFQSLVDHFSVSDRRVRSHYHRFLDFDCDTLAWIMAVDASFLLDFLRVYASSSAEVGGGDKALTRVSSRMSHVVDFEGRKSAHNAIARDVVMLENQVPLFLLNKVLDFQCADPTTYLNQMLIGFCQQLSPFKSIDVTPLIDASKRSHVLDVLYHTIVVIEPTSSVLDEADIEEQQQQQQEEVVLLATDSTYLKQVLLTIWGYAKKARPFHYIKKAITSRPVKFVVQIPWKILTSLPVLSILKQPIEYFIASAFQSKDEAKDEESSSSTSKKNDIDKPPLVEEITIPSISELVHAGIRFAPAEGDLISSIAFDAKTTTFYLPMVSLDVNTETVMRNLVAYETSFASGPLVFTRYTELMNGIIDTEEDVKLLRRSGVLFNRLKSDGEVAKLWNGMAKSVRLTKVGFMDKVIEDVNRYYNGRWKIKVGKFMKRYVFASWPFLTFLAAILMILLTSLQAFCSVYSCARWFHVPQGSAP</sequence>
<dbReference type="AlphaFoldDB" id="A0AAV9FAA4"/>
<dbReference type="InterPro" id="IPR004158">
    <property type="entry name" value="DUF247_pln"/>
</dbReference>
<reference evidence="2" key="2">
    <citation type="submission" date="2023-06" db="EMBL/GenBank/DDBJ databases">
        <authorList>
            <person name="Ma L."/>
            <person name="Liu K.-W."/>
            <person name="Li Z."/>
            <person name="Hsiao Y.-Y."/>
            <person name="Qi Y."/>
            <person name="Fu T."/>
            <person name="Tang G."/>
            <person name="Zhang D."/>
            <person name="Sun W.-H."/>
            <person name="Liu D.-K."/>
            <person name="Li Y."/>
            <person name="Chen G.-Z."/>
            <person name="Liu X.-D."/>
            <person name="Liao X.-Y."/>
            <person name="Jiang Y.-T."/>
            <person name="Yu X."/>
            <person name="Hao Y."/>
            <person name="Huang J."/>
            <person name="Zhao X.-W."/>
            <person name="Ke S."/>
            <person name="Chen Y.-Y."/>
            <person name="Wu W.-L."/>
            <person name="Hsu J.-L."/>
            <person name="Lin Y.-F."/>
            <person name="Huang M.-D."/>
            <person name="Li C.-Y."/>
            <person name="Huang L."/>
            <person name="Wang Z.-W."/>
            <person name="Zhao X."/>
            <person name="Zhong W.-Y."/>
            <person name="Peng D.-H."/>
            <person name="Ahmad S."/>
            <person name="Lan S."/>
            <person name="Zhang J.-S."/>
            <person name="Tsai W.-C."/>
            <person name="Van De Peer Y."/>
            <person name="Liu Z.-J."/>
        </authorList>
    </citation>
    <scope>NUCLEOTIDE SEQUENCE</scope>
    <source>
        <strain evidence="2">CP</strain>
        <tissue evidence="2">Leaves</tissue>
    </source>
</reference>
<evidence type="ECO:0000313" key="2">
    <source>
        <dbReference type="EMBL" id="KAK1322866.1"/>
    </source>
</evidence>
<name>A0AAV9FAA4_ACOCL</name>
<dbReference type="PANTHER" id="PTHR31549">
    <property type="entry name" value="PROTEIN, PUTATIVE (DUF247)-RELATED-RELATED"/>
    <property type="match status" value="1"/>
</dbReference>
<gene>
    <name evidence="2" type="ORF">QJS10_CPA02g01180</name>
</gene>
<evidence type="ECO:0000313" key="3">
    <source>
        <dbReference type="Proteomes" id="UP001180020"/>
    </source>
</evidence>
<protein>
    <submittedName>
        <fullName evidence="2">UPF0481 protein</fullName>
    </submittedName>
</protein>
<comment type="caution">
    <text evidence="2">The sequence shown here is derived from an EMBL/GenBank/DDBJ whole genome shotgun (WGS) entry which is preliminary data.</text>
</comment>
<proteinExistence type="predicted"/>
<dbReference type="EMBL" id="JAUJYO010000002">
    <property type="protein sequence ID" value="KAK1322866.1"/>
    <property type="molecule type" value="Genomic_DNA"/>
</dbReference>
<keyword evidence="1" id="KW-0472">Membrane</keyword>
<evidence type="ECO:0000256" key="1">
    <source>
        <dbReference type="SAM" id="Phobius"/>
    </source>
</evidence>